<gene>
    <name evidence="1" type="ORF">METZ01_LOCUS418357</name>
</gene>
<sequence>VTFRCRPERISGRRGEAFLLLHALLSNPCCYFERCTAGLYLH</sequence>
<dbReference type="AlphaFoldDB" id="A0A382X3K3"/>
<protein>
    <submittedName>
        <fullName evidence="1">Uncharacterized protein</fullName>
    </submittedName>
</protein>
<name>A0A382X3K3_9ZZZZ</name>
<organism evidence="1">
    <name type="scientific">marine metagenome</name>
    <dbReference type="NCBI Taxonomy" id="408172"/>
    <lineage>
        <taxon>unclassified sequences</taxon>
        <taxon>metagenomes</taxon>
        <taxon>ecological metagenomes</taxon>
    </lineage>
</organism>
<proteinExistence type="predicted"/>
<feature type="non-terminal residue" evidence="1">
    <location>
        <position position="1"/>
    </location>
</feature>
<dbReference type="EMBL" id="UINC01164573">
    <property type="protein sequence ID" value="SVD65503.1"/>
    <property type="molecule type" value="Genomic_DNA"/>
</dbReference>
<evidence type="ECO:0000313" key="1">
    <source>
        <dbReference type="EMBL" id="SVD65503.1"/>
    </source>
</evidence>
<reference evidence="1" key="1">
    <citation type="submission" date="2018-05" db="EMBL/GenBank/DDBJ databases">
        <authorList>
            <person name="Lanie J.A."/>
            <person name="Ng W.-L."/>
            <person name="Kazmierczak K.M."/>
            <person name="Andrzejewski T.M."/>
            <person name="Davidsen T.M."/>
            <person name="Wayne K.J."/>
            <person name="Tettelin H."/>
            <person name="Glass J.I."/>
            <person name="Rusch D."/>
            <person name="Podicherti R."/>
            <person name="Tsui H.-C.T."/>
            <person name="Winkler M.E."/>
        </authorList>
    </citation>
    <scope>NUCLEOTIDE SEQUENCE</scope>
</reference>
<accession>A0A382X3K3</accession>